<protein>
    <submittedName>
        <fullName evidence="3">ADP-ribosylglycohydrolase</fullName>
    </submittedName>
</protein>
<sequence length="524" mass="58316">MKQATTLSRDSVRDRIRGCIFGNAIGDAYGLATEFMSKKRAAEKYGNGPIQFGLETSGYPVWEDGHRDRWDRNDFTDDTDQLIIILQTLQQTQDGSLSPVLFAQRLEEWSKIGLPELGTPPRGIGYTVGSVLSHPEFASNPHLAAYEVWDKRGRTLAPNGAVMRTSVLGIESFWDEDKVIINTMAAAKVTHADPRSVIAAIISSVLISRLLRGGGTDQTSDHVRIWNPKLEDADYRQNLLQYLGQGSDQNKIVYEGPTIKDQFAPKDITKSAHQEIAGSKGIIQSITDFFSSRFGGEQKPEPNQNRPNVELRDNIGWAGVDEVGKDDAMMALSHSVIDDYAFLLLKTDLVPAPSAQATFVKVNQRYNPQDHGSRLQPTEAAEETRKADGSTQNQWLNDLNDFCFPEKLEQLDLECSHTMGYAYKCIGSGVFAVTRRTDPKPTQIPEYEGSQGLFRGVMEQVTLEAGDADTNCAVIGSLLGARFGLEKGIPEAWWKGLKHFHWLDINVEAFVDRIIADMERFEQS</sequence>
<dbReference type="STRING" id="1314790.A0A1Y1Y0R0"/>
<evidence type="ECO:0000256" key="2">
    <source>
        <dbReference type="SAM" id="MobiDB-lite"/>
    </source>
</evidence>
<dbReference type="InterPro" id="IPR005502">
    <property type="entry name" value="Ribosyl_crysJ1"/>
</dbReference>
<feature type="binding site" evidence="1">
    <location>
        <position position="470"/>
    </location>
    <ligand>
        <name>Mg(2+)</name>
        <dbReference type="ChEBI" id="CHEBI:18420"/>
        <label>1</label>
    </ligand>
</feature>
<feature type="binding site" evidence="1">
    <location>
        <position position="76"/>
    </location>
    <ligand>
        <name>Mg(2+)</name>
        <dbReference type="ChEBI" id="CHEBI:18420"/>
        <label>1</label>
    </ligand>
</feature>
<gene>
    <name evidence="3" type="ORF">K493DRAFT_304176</name>
</gene>
<dbReference type="InterPro" id="IPR050792">
    <property type="entry name" value="ADP-ribosylglycohydrolase"/>
</dbReference>
<proteinExistence type="predicted"/>
<evidence type="ECO:0000313" key="3">
    <source>
        <dbReference type="EMBL" id="ORX91306.1"/>
    </source>
</evidence>
<feature type="binding site" evidence="1">
    <location>
        <position position="469"/>
    </location>
    <ligand>
        <name>Mg(2+)</name>
        <dbReference type="ChEBI" id="CHEBI:18420"/>
        <label>1</label>
    </ligand>
</feature>
<dbReference type="Proteomes" id="UP000193498">
    <property type="component" value="Unassembled WGS sequence"/>
</dbReference>
<comment type="cofactor">
    <cofactor evidence="1">
        <name>Mg(2+)</name>
        <dbReference type="ChEBI" id="CHEBI:18420"/>
    </cofactor>
    <text evidence="1">Binds 2 magnesium ions per subunit.</text>
</comment>
<keyword evidence="3" id="KW-0378">Hydrolase</keyword>
<feature type="binding site" evidence="1">
    <location>
        <position position="78"/>
    </location>
    <ligand>
        <name>Mg(2+)</name>
        <dbReference type="ChEBI" id="CHEBI:18420"/>
        <label>1</label>
    </ligand>
</feature>
<feature type="binding site" evidence="1">
    <location>
        <position position="467"/>
    </location>
    <ligand>
        <name>Mg(2+)</name>
        <dbReference type="ChEBI" id="CHEBI:18420"/>
        <label>1</label>
    </ligand>
</feature>
<feature type="binding site" evidence="1">
    <location>
        <position position="77"/>
    </location>
    <ligand>
        <name>Mg(2+)</name>
        <dbReference type="ChEBI" id="CHEBI:18420"/>
        <label>1</label>
    </ligand>
</feature>
<organism evidence="3 4">
    <name type="scientific">Basidiobolus meristosporus CBS 931.73</name>
    <dbReference type="NCBI Taxonomy" id="1314790"/>
    <lineage>
        <taxon>Eukaryota</taxon>
        <taxon>Fungi</taxon>
        <taxon>Fungi incertae sedis</taxon>
        <taxon>Zoopagomycota</taxon>
        <taxon>Entomophthoromycotina</taxon>
        <taxon>Basidiobolomycetes</taxon>
        <taxon>Basidiobolales</taxon>
        <taxon>Basidiobolaceae</taxon>
        <taxon>Basidiobolus</taxon>
    </lineage>
</organism>
<dbReference type="Gene3D" id="1.10.4080.10">
    <property type="entry name" value="ADP-ribosylation/Crystallin J1"/>
    <property type="match status" value="2"/>
</dbReference>
<dbReference type="AlphaFoldDB" id="A0A1Y1Y0R0"/>
<dbReference type="InterPro" id="IPR036705">
    <property type="entry name" value="Ribosyl_crysJ1_sf"/>
</dbReference>
<name>A0A1Y1Y0R0_9FUNG</name>
<dbReference type="InParanoid" id="A0A1Y1Y0R0"/>
<dbReference type="GO" id="GO:0016787">
    <property type="term" value="F:hydrolase activity"/>
    <property type="evidence" value="ECO:0007669"/>
    <property type="project" value="UniProtKB-KW"/>
</dbReference>
<dbReference type="OrthoDB" id="2021138at2759"/>
<dbReference type="PANTHER" id="PTHR16222">
    <property type="entry name" value="ADP-RIBOSYLGLYCOHYDROLASE"/>
    <property type="match status" value="1"/>
</dbReference>
<dbReference type="Pfam" id="PF03747">
    <property type="entry name" value="ADP_ribosyl_GH"/>
    <property type="match status" value="2"/>
</dbReference>
<dbReference type="GO" id="GO:0046872">
    <property type="term" value="F:metal ion binding"/>
    <property type="evidence" value="ECO:0007669"/>
    <property type="project" value="UniProtKB-KW"/>
</dbReference>
<accession>A0A1Y1Y0R0</accession>
<dbReference type="PANTHER" id="PTHR16222:SF28">
    <property type="entry name" value="ADP-RIBOSYLGLYCOHYDROLASE"/>
    <property type="match status" value="1"/>
</dbReference>
<dbReference type="EMBL" id="MCFE01000329">
    <property type="protein sequence ID" value="ORX91306.1"/>
    <property type="molecule type" value="Genomic_DNA"/>
</dbReference>
<keyword evidence="1" id="KW-0479">Metal-binding</keyword>
<comment type="caution">
    <text evidence="3">The sequence shown here is derived from an EMBL/GenBank/DDBJ whole genome shotgun (WGS) entry which is preliminary data.</text>
</comment>
<keyword evidence="4" id="KW-1185">Reference proteome</keyword>
<evidence type="ECO:0000313" key="4">
    <source>
        <dbReference type="Proteomes" id="UP000193498"/>
    </source>
</evidence>
<evidence type="ECO:0000256" key="1">
    <source>
        <dbReference type="PIRSR" id="PIRSR605502-1"/>
    </source>
</evidence>
<dbReference type="SUPFAM" id="SSF101478">
    <property type="entry name" value="ADP-ribosylglycohydrolase"/>
    <property type="match status" value="2"/>
</dbReference>
<reference evidence="3 4" key="1">
    <citation type="submission" date="2016-07" db="EMBL/GenBank/DDBJ databases">
        <title>Pervasive Adenine N6-methylation of Active Genes in Fungi.</title>
        <authorList>
            <consortium name="DOE Joint Genome Institute"/>
            <person name="Mondo S.J."/>
            <person name="Dannebaum R.O."/>
            <person name="Kuo R.C."/>
            <person name="Labutti K."/>
            <person name="Haridas S."/>
            <person name="Kuo A."/>
            <person name="Salamov A."/>
            <person name="Ahrendt S.R."/>
            <person name="Lipzen A."/>
            <person name="Sullivan W."/>
            <person name="Andreopoulos W.B."/>
            <person name="Clum A."/>
            <person name="Lindquist E."/>
            <person name="Daum C."/>
            <person name="Ramamoorthy G.K."/>
            <person name="Gryganskyi A."/>
            <person name="Culley D."/>
            <person name="Magnuson J.K."/>
            <person name="James T.Y."/>
            <person name="O'Malley M.A."/>
            <person name="Stajich J.E."/>
            <person name="Spatafora J.W."/>
            <person name="Visel A."/>
            <person name="Grigoriev I.V."/>
        </authorList>
    </citation>
    <scope>NUCLEOTIDE SEQUENCE [LARGE SCALE GENOMIC DNA]</scope>
    <source>
        <strain evidence="3 4">CBS 931.73</strain>
    </source>
</reference>
<keyword evidence="1" id="KW-0460">Magnesium</keyword>
<feature type="region of interest" description="Disordered" evidence="2">
    <location>
        <begin position="365"/>
        <end position="390"/>
    </location>
</feature>